<reference evidence="15 16" key="1">
    <citation type="submission" date="2017-03" db="EMBL/GenBank/DDBJ databases">
        <title>Genome Survey of Euroglyphus maynei.</title>
        <authorList>
            <person name="Arlian L.G."/>
            <person name="Morgan M.S."/>
            <person name="Rider S.D."/>
        </authorList>
    </citation>
    <scope>NUCLEOTIDE SEQUENCE [LARGE SCALE GENOMIC DNA]</scope>
    <source>
        <strain evidence="15">Arlian Lab</strain>
        <tissue evidence="15">Whole body</tissue>
    </source>
</reference>
<dbReference type="PANTHER" id="PTHR12317:SF0">
    <property type="entry name" value="ACYLTRANSFERASE"/>
    <property type="match status" value="1"/>
</dbReference>
<evidence type="ECO:0000256" key="11">
    <source>
        <dbReference type="ARBA" id="ARBA00023098"/>
    </source>
</evidence>
<evidence type="ECO:0000256" key="10">
    <source>
        <dbReference type="ARBA" id="ARBA00022989"/>
    </source>
</evidence>
<evidence type="ECO:0000256" key="14">
    <source>
        <dbReference type="RuleBase" id="RU367023"/>
    </source>
</evidence>
<name>A0A1Y3B763_EURMA</name>
<sequence>MSTDTVAYWSHYCFYTILIAAIALLYVPLLLEWNPFAVAYLLWHIYDFNTCDRGSRPWLWLRQLRFWSHFAHSFPIRLIRATQSPLSADRNYIFACHPHGIFSIATTLSLTTDGQQFSRLFPGLHPYMVTISQQFWLPFYREILLALGYCSAKAQSIQHILKGKHSNGQVVAIMIGGTREATESHWPQRLVLIVKRRRGKIYKSEHDMTNSSNIHLSYRASIVPVISFGENNLYHYVNLPDSSWINCAKQTFKTIIGFPLTLFYGNWLIFPLRKPVYTVVGEPILIDEEICSPTEQQIDQLQQQYIDALRRLYEQYKHQCNHGDIELVIK</sequence>
<evidence type="ECO:0000256" key="1">
    <source>
        <dbReference type="ARBA" id="ARBA00004477"/>
    </source>
</evidence>
<protein>
    <recommendedName>
        <fullName evidence="14">Acyltransferase</fullName>
        <ecNumber evidence="14">2.3.1.-</ecNumber>
    </recommendedName>
</protein>
<dbReference type="CDD" id="cd07987">
    <property type="entry name" value="LPLAT_MGAT-like"/>
    <property type="match status" value="1"/>
</dbReference>
<evidence type="ECO:0000313" key="15">
    <source>
        <dbReference type="EMBL" id="OTF76037.1"/>
    </source>
</evidence>
<evidence type="ECO:0000256" key="12">
    <source>
        <dbReference type="ARBA" id="ARBA00023136"/>
    </source>
</evidence>
<dbReference type="OrthoDB" id="264532at2759"/>
<dbReference type="AlphaFoldDB" id="A0A1Y3B763"/>
<dbReference type="GO" id="GO:0019432">
    <property type="term" value="P:triglyceride biosynthetic process"/>
    <property type="evidence" value="ECO:0007669"/>
    <property type="project" value="TreeGrafter"/>
</dbReference>
<evidence type="ECO:0000256" key="7">
    <source>
        <dbReference type="ARBA" id="ARBA00022692"/>
    </source>
</evidence>
<gene>
    <name evidence="15" type="ORF">BLA29_000854</name>
</gene>
<evidence type="ECO:0000256" key="4">
    <source>
        <dbReference type="ARBA" id="ARBA00005420"/>
    </source>
</evidence>
<keyword evidence="9 14" id="KW-0256">Endoplasmic reticulum</keyword>
<keyword evidence="8" id="KW-0319">Glycerol metabolism</keyword>
<keyword evidence="16" id="KW-1185">Reference proteome</keyword>
<comment type="similarity">
    <text evidence="4 14">Belongs to the diacylglycerol acyltransferase family.</text>
</comment>
<evidence type="ECO:0000256" key="8">
    <source>
        <dbReference type="ARBA" id="ARBA00022798"/>
    </source>
</evidence>
<evidence type="ECO:0000256" key="9">
    <source>
        <dbReference type="ARBA" id="ARBA00022824"/>
    </source>
</evidence>
<comment type="pathway">
    <text evidence="3">Lipid metabolism.</text>
</comment>
<feature type="transmembrane region" description="Helical" evidence="14">
    <location>
        <begin position="12"/>
        <end position="31"/>
    </location>
</feature>
<comment type="caution">
    <text evidence="15">The sequence shown here is derived from an EMBL/GenBank/DDBJ whole genome shotgun (WGS) entry which is preliminary data.</text>
</comment>
<evidence type="ECO:0000256" key="2">
    <source>
        <dbReference type="ARBA" id="ARBA00004771"/>
    </source>
</evidence>
<dbReference type="GO" id="GO:0004144">
    <property type="term" value="F:diacylglycerol O-acyltransferase activity"/>
    <property type="evidence" value="ECO:0007669"/>
    <property type="project" value="TreeGrafter"/>
</dbReference>
<keyword evidence="5" id="KW-0444">Lipid biosynthesis</keyword>
<evidence type="ECO:0000256" key="5">
    <source>
        <dbReference type="ARBA" id="ARBA00022516"/>
    </source>
</evidence>
<dbReference type="InterPro" id="IPR007130">
    <property type="entry name" value="DAGAT"/>
</dbReference>
<comment type="subcellular location">
    <subcellularLocation>
        <location evidence="1 14">Endoplasmic reticulum membrane</location>
        <topology evidence="1 14">Multi-pass membrane protein</topology>
    </subcellularLocation>
</comment>
<keyword evidence="12 14" id="KW-0472">Membrane</keyword>
<dbReference type="EC" id="2.3.1.-" evidence="14"/>
<keyword evidence="10 14" id="KW-1133">Transmembrane helix</keyword>
<dbReference type="PANTHER" id="PTHR12317">
    <property type="entry name" value="DIACYLGLYCEROL O-ACYLTRANSFERASE"/>
    <property type="match status" value="1"/>
</dbReference>
<accession>A0A1Y3B763</accession>
<keyword evidence="11" id="KW-0443">Lipid metabolism</keyword>
<comment type="pathway">
    <text evidence="2">Glycerolipid metabolism; triacylglycerol biosynthesis.</text>
</comment>
<keyword evidence="6 14" id="KW-0808">Transferase</keyword>
<dbReference type="EMBL" id="MUJZ01039343">
    <property type="protein sequence ID" value="OTF76037.1"/>
    <property type="molecule type" value="Genomic_DNA"/>
</dbReference>
<dbReference type="Pfam" id="PF03982">
    <property type="entry name" value="DAGAT"/>
    <property type="match status" value="1"/>
</dbReference>
<proteinExistence type="inferred from homology"/>
<dbReference type="GO" id="GO:0005789">
    <property type="term" value="C:endoplasmic reticulum membrane"/>
    <property type="evidence" value="ECO:0007669"/>
    <property type="project" value="UniProtKB-SubCell"/>
</dbReference>
<organism evidence="15 16">
    <name type="scientific">Euroglyphus maynei</name>
    <name type="common">Mayne's house dust mite</name>
    <dbReference type="NCBI Taxonomy" id="6958"/>
    <lineage>
        <taxon>Eukaryota</taxon>
        <taxon>Metazoa</taxon>
        <taxon>Ecdysozoa</taxon>
        <taxon>Arthropoda</taxon>
        <taxon>Chelicerata</taxon>
        <taxon>Arachnida</taxon>
        <taxon>Acari</taxon>
        <taxon>Acariformes</taxon>
        <taxon>Sarcoptiformes</taxon>
        <taxon>Astigmata</taxon>
        <taxon>Psoroptidia</taxon>
        <taxon>Analgoidea</taxon>
        <taxon>Pyroglyphidae</taxon>
        <taxon>Pyroglyphinae</taxon>
        <taxon>Euroglyphus</taxon>
    </lineage>
</organism>
<keyword evidence="7 14" id="KW-0812">Transmembrane</keyword>
<comment type="caution">
    <text evidence="14">Lacks conserved residue(s) required for the propagation of feature annotation.</text>
</comment>
<dbReference type="GO" id="GO:0006071">
    <property type="term" value="P:glycerol metabolic process"/>
    <property type="evidence" value="ECO:0007669"/>
    <property type="project" value="UniProtKB-KW"/>
</dbReference>
<evidence type="ECO:0000256" key="6">
    <source>
        <dbReference type="ARBA" id="ARBA00022679"/>
    </source>
</evidence>
<keyword evidence="13 15" id="KW-0012">Acyltransferase</keyword>
<evidence type="ECO:0000313" key="16">
    <source>
        <dbReference type="Proteomes" id="UP000194236"/>
    </source>
</evidence>
<evidence type="ECO:0000256" key="3">
    <source>
        <dbReference type="ARBA" id="ARBA00005189"/>
    </source>
</evidence>
<dbReference type="Proteomes" id="UP000194236">
    <property type="component" value="Unassembled WGS sequence"/>
</dbReference>
<evidence type="ECO:0000256" key="13">
    <source>
        <dbReference type="ARBA" id="ARBA00023315"/>
    </source>
</evidence>